<keyword evidence="3 6" id="KW-0812">Transmembrane</keyword>
<dbReference type="InterPro" id="IPR010343">
    <property type="entry name" value="ArAE_1"/>
</dbReference>
<evidence type="ECO:0000256" key="5">
    <source>
        <dbReference type="ARBA" id="ARBA00023136"/>
    </source>
</evidence>
<keyword evidence="8" id="KW-1185">Reference proteome</keyword>
<evidence type="ECO:0000256" key="1">
    <source>
        <dbReference type="ARBA" id="ARBA00004651"/>
    </source>
</evidence>
<evidence type="ECO:0000256" key="3">
    <source>
        <dbReference type="ARBA" id="ARBA00022692"/>
    </source>
</evidence>
<proteinExistence type="predicted"/>
<evidence type="ECO:0000313" key="7">
    <source>
        <dbReference type="EMBL" id="SHH12480.1"/>
    </source>
</evidence>
<dbReference type="GO" id="GO:0005886">
    <property type="term" value="C:plasma membrane"/>
    <property type="evidence" value="ECO:0007669"/>
    <property type="project" value="UniProtKB-SubCell"/>
</dbReference>
<accession>A0A1M5QF58</accession>
<dbReference type="EMBL" id="FQXI01000002">
    <property type="protein sequence ID" value="SHH12480.1"/>
    <property type="molecule type" value="Genomic_DNA"/>
</dbReference>
<evidence type="ECO:0000256" key="6">
    <source>
        <dbReference type="SAM" id="Phobius"/>
    </source>
</evidence>
<feature type="transmembrane region" description="Helical" evidence="6">
    <location>
        <begin position="133"/>
        <end position="153"/>
    </location>
</feature>
<evidence type="ECO:0000313" key="8">
    <source>
        <dbReference type="Proteomes" id="UP000184032"/>
    </source>
</evidence>
<name>A0A1M5QF58_9FIRM</name>
<keyword evidence="4 6" id="KW-1133">Transmembrane helix</keyword>
<reference evidence="7 8" key="1">
    <citation type="submission" date="2016-11" db="EMBL/GenBank/DDBJ databases">
        <authorList>
            <person name="Jaros S."/>
            <person name="Januszkiewicz K."/>
            <person name="Wedrychowicz H."/>
        </authorList>
    </citation>
    <scope>NUCLEOTIDE SEQUENCE [LARGE SCALE GENOMIC DNA]</scope>
    <source>
        <strain evidence="7 8">DSM 21120</strain>
    </source>
</reference>
<feature type="transmembrane region" description="Helical" evidence="6">
    <location>
        <begin position="64"/>
        <end position="81"/>
    </location>
</feature>
<dbReference type="Proteomes" id="UP000184032">
    <property type="component" value="Unassembled WGS sequence"/>
</dbReference>
<keyword evidence="5 6" id="KW-0472">Membrane</keyword>
<feature type="transmembrane region" description="Helical" evidence="6">
    <location>
        <begin position="88"/>
        <end position="105"/>
    </location>
</feature>
<dbReference type="AlphaFoldDB" id="A0A1M5QF58"/>
<comment type="subcellular location">
    <subcellularLocation>
        <location evidence="1">Cell membrane</location>
        <topology evidence="1">Multi-pass membrane protein</topology>
    </subcellularLocation>
</comment>
<dbReference type="OrthoDB" id="1653617at2"/>
<gene>
    <name evidence="7" type="ORF">SAMN02745245_00625</name>
</gene>
<organism evidence="7 8">
    <name type="scientific">Anaerosphaera aminiphila DSM 21120</name>
    <dbReference type="NCBI Taxonomy" id="1120995"/>
    <lineage>
        <taxon>Bacteria</taxon>
        <taxon>Bacillati</taxon>
        <taxon>Bacillota</taxon>
        <taxon>Tissierellia</taxon>
        <taxon>Tissierellales</taxon>
        <taxon>Peptoniphilaceae</taxon>
        <taxon>Anaerosphaera</taxon>
    </lineage>
</organism>
<keyword evidence="2" id="KW-1003">Cell membrane</keyword>
<dbReference type="Pfam" id="PF06081">
    <property type="entry name" value="ArAE_1"/>
    <property type="match status" value="1"/>
</dbReference>
<evidence type="ECO:0000256" key="4">
    <source>
        <dbReference type="ARBA" id="ARBA00022989"/>
    </source>
</evidence>
<protein>
    <submittedName>
        <fullName evidence="7">Uncharacterized membrane protein YgaE, UPF0421/DUF939 family</fullName>
    </submittedName>
</protein>
<dbReference type="STRING" id="1120995.SAMN02745245_00625"/>
<evidence type="ECO:0000256" key="2">
    <source>
        <dbReference type="ARBA" id="ARBA00022475"/>
    </source>
</evidence>
<sequence>MSVKKVNFKIKIGMRVIKTAIAVILSLYVSILFKLDSPIFTCIPAITSMKSSFSESYNDVKKRMFSAIFGVILGVLFSYITQNQYIKPLLGGLGIVIIIYILQVFDMKEMVLLSCLVFIAGFTSKSDKLIYGFNRIFGTFLGIVIGVAVNYFISSPNVYEDFISNAKKTLEETKIFIIELISTKNHDIESFDSAFNKTIKNYDLLLSELSTPFHVKFDMDSAKTITDLFKDISLRFNLLNSFDKSPYVYKSNKLLINKIFSFDLIKDGDLDGELNSVFNYHMHRILENILKLEKIIGEHDE</sequence>
<dbReference type="RefSeq" id="WP_073183667.1">
    <property type="nucleotide sequence ID" value="NZ_FQXI01000002.1"/>
</dbReference>